<comment type="caution">
    <text evidence="2">The sequence shown here is derived from an EMBL/GenBank/DDBJ whole genome shotgun (WGS) entry which is preliminary data.</text>
</comment>
<evidence type="ECO:0000256" key="1">
    <source>
        <dbReference type="SAM" id="MobiDB-lite"/>
    </source>
</evidence>
<dbReference type="Proteomes" id="UP000298493">
    <property type="component" value="Unassembled WGS sequence"/>
</dbReference>
<feature type="compositionally biased region" description="Basic and acidic residues" evidence="1">
    <location>
        <begin position="114"/>
        <end position="130"/>
    </location>
</feature>
<keyword evidence="3" id="KW-1185">Reference proteome</keyword>
<proteinExistence type="predicted"/>
<evidence type="ECO:0000313" key="2">
    <source>
        <dbReference type="EMBL" id="TID15521.1"/>
    </source>
</evidence>
<name>A0A4Z1NIG2_9PEZI</name>
<evidence type="ECO:0000313" key="3">
    <source>
        <dbReference type="Proteomes" id="UP000298493"/>
    </source>
</evidence>
<protein>
    <submittedName>
        <fullName evidence="2">Uncharacterized protein</fullName>
    </submittedName>
</protein>
<dbReference type="EMBL" id="SNSC02000020">
    <property type="protein sequence ID" value="TID15521.1"/>
    <property type="molecule type" value="Genomic_DNA"/>
</dbReference>
<feature type="region of interest" description="Disordered" evidence="1">
    <location>
        <begin position="112"/>
        <end position="131"/>
    </location>
</feature>
<dbReference type="AlphaFoldDB" id="A0A4Z1NIG2"/>
<sequence>MAQLRLPSETILSGRCGLAGAWWGEPAMIETLSDIEKFPPTSSHHRGSKSWNIIPFGEKRNWSMASNCNPTWQSLDQMSDFSVSGTAEPPLGMVLSGSLCLAEAWWHETASPSGHHEVRADPSHDRDGKRWGSTSLRVISATRRWSLASKYSPTWHIRDGRRRLWHHGIPTDPSHHCGGKSWNTTVSEVVCETRLVPGVELQSYPTSSRWKTETLASRSPRLPLLPPGQ</sequence>
<accession>A0A4Z1NIG2</accession>
<gene>
    <name evidence="2" type="ORF">E6O75_ATG07849</name>
</gene>
<organism evidence="2 3">
    <name type="scientific">Venturia nashicola</name>
    <dbReference type="NCBI Taxonomy" id="86259"/>
    <lineage>
        <taxon>Eukaryota</taxon>
        <taxon>Fungi</taxon>
        <taxon>Dikarya</taxon>
        <taxon>Ascomycota</taxon>
        <taxon>Pezizomycotina</taxon>
        <taxon>Dothideomycetes</taxon>
        <taxon>Pleosporomycetidae</taxon>
        <taxon>Venturiales</taxon>
        <taxon>Venturiaceae</taxon>
        <taxon>Venturia</taxon>
    </lineage>
</organism>
<reference evidence="2 3" key="1">
    <citation type="submission" date="2019-04" db="EMBL/GenBank/DDBJ databases">
        <title>High contiguity whole genome sequence and gene annotation resource for two Venturia nashicola isolates.</title>
        <authorList>
            <person name="Prokchorchik M."/>
            <person name="Won K."/>
            <person name="Lee Y."/>
            <person name="Choi E.D."/>
            <person name="Segonzac C."/>
            <person name="Sohn K.H."/>
        </authorList>
    </citation>
    <scope>NUCLEOTIDE SEQUENCE [LARGE SCALE GENOMIC DNA]</scope>
    <source>
        <strain evidence="2 3">PRI2</strain>
    </source>
</reference>